<comment type="similarity">
    <text evidence="2 10">Belongs to the RNA methyltransferase RsmE family.</text>
</comment>
<organism evidence="13 14">
    <name type="scientific">Bacteriovorax antarcticus</name>
    <dbReference type="NCBI Taxonomy" id="3088717"/>
    <lineage>
        <taxon>Bacteria</taxon>
        <taxon>Pseudomonadati</taxon>
        <taxon>Bdellovibrionota</taxon>
        <taxon>Bacteriovoracia</taxon>
        <taxon>Bacteriovoracales</taxon>
        <taxon>Bacteriovoracaceae</taxon>
        <taxon>Bacteriovorax</taxon>
    </lineage>
</organism>
<dbReference type="PANTHER" id="PTHR30027:SF3">
    <property type="entry name" value="16S RRNA (URACIL(1498)-N(3))-METHYLTRANSFERASE"/>
    <property type="match status" value="1"/>
</dbReference>
<keyword evidence="5 10" id="KW-0489">Methyltransferase</keyword>
<dbReference type="GO" id="GO:0032259">
    <property type="term" value="P:methylation"/>
    <property type="evidence" value="ECO:0007669"/>
    <property type="project" value="UniProtKB-KW"/>
</dbReference>
<evidence type="ECO:0000259" key="11">
    <source>
        <dbReference type="Pfam" id="PF04452"/>
    </source>
</evidence>
<evidence type="ECO:0000313" key="13">
    <source>
        <dbReference type="EMBL" id="MEA9354713.1"/>
    </source>
</evidence>
<evidence type="ECO:0000313" key="14">
    <source>
        <dbReference type="Proteomes" id="UP001302274"/>
    </source>
</evidence>
<evidence type="ECO:0000259" key="12">
    <source>
        <dbReference type="Pfam" id="PF20260"/>
    </source>
</evidence>
<evidence type="ECO:0000256" key="2">
    <source>
        <dbReference type="ARBA" id="ARBA00005528"/>
    </source>
</evidence>
<evidence type="ECO:0000256" key="5">
    <source>
        <dbReference type="ARBA" id="ARBA00022603"/>
    </source>
</evidence>
<evidence type="ECO:0000256" key="1">
    <source>
        <dbReference type="ARBA" id="ARBA00004496"/>
    </source>
</evidence>
<dbReference type="InterPro" id="IPR015947">
    <property type="entry name" value="PUA-like_sf"/>
</dbReference>
<proteinExistence type="inferred from homology"/>
<dbReference type="SUPFAM" id="SSF88697">
    <property type="entry name" value="PUA domain-like"/>
    <property type="match status" value="1"/>
</dbReference>
<dbReference type="RefSeq" id="WP_323574190.1">
    <property type="nucleotide sequence ID" value="NZ_JAYGJQ010000001.1"/>
</dbReference>
<dbReference type="EC" id="2.1.1.193" evidence="10"/>
<feature type="domain" description="Ribosomal RNA small subunit methyltransferase E PUA-like" evidence="12">
    <location>
        <begin position="19"/>
        <end position="65"/>
    </location>
</feature>
<dbReference type="PIRSF" id="PIRSF015601">
    <property type="entry name" value="MTase_slr0722"/>
    <property type="match status" value="1"/>
</dbReference>
<reference evidence="13 14" key="1">
    <citation type="submission" date="2023-11" db="EMBL/GenBank/DDBJ databases">
        <title>A Novel Polar Bacteriovorax (B. antarcticus) Isolated from the Biocrust in Antarctica.</title>
        <authorList>
            <person name="Mun W."/>
            <person name="Choi S.Y."/>
            <person name="Mitchell R.J."/>
        </authorList>
    </citation>
    <scope>NUCLEOTIDE SEQUENCE [LARGE SCALE GENOMIC DNA]</scope>
    <source>
        <strain evidence="13 14">PP10</strain>
    </source>
</reference>
<dbReference type="InterPro" id="IPR046886">
    <property type="entry name" value="RsmE_MTase_dom"/>
</dbReference>
<dbReference type="Proteomes" id="UP001302274">
    <property type="component" value="Unassembled WGS sequence"/>
</dbReference>
<dbReference type="EMBL" id="JAYGJQ010000001">
    <property type="protein sequence ID" value="MEA9354713.1"/>
    <property type="molecule type" value="Genomic_DNA"/>
</dbReference>
<dbReference type="InterPro" id="IPR046887">
    <property type="entry name" value="RsmE_PUA-like"/>
</dbReference>
<feature type="domain" description="Ribosomal RNA small subunit methyltransferase E methyltransferase" evidence="11">
    <location>
        <begin position="75"/>
        <end position="223"/>
    </location>
</feature>
<comment type="subcellular location">
    <subcellularLocation>
        <location evidence="1 10">Cytoplasm</location>
    </subcellularLocation>
</comment>
<evidence type="ECO:0000256" key="4">
    <source>
        <dbReference type="ARBA" id="ARBA00022552"/>
    </source>
</evidence>
<dbReference type="InterPro" id="IPR029028">
    <property type="entry name" value="Alpha/beta_knot_MTases"/>
</dbReference>
<evidence type="ECO:0000256" key="10">
    <source>
        <dbReference type="PIRNR" id="PIRNR015601"/>
    </source>
</evidence>
<protein>
    <recommendedName>
        <fullName evidence="10">Ribosomal RNA small subunit methyltransferase E</fullName>
        <ecNumber evidence="10">2.1.1.193</ecNumber>
    </recommendedName>
</protein>
<accession>A0ABU5VQL0</accession>
<dbReference type="Gene3D" id="3.40.1280.10">
    <property type="match status" value="1"/>
</dbReference>
<dbReference type="InterPro" id="IPR029026">
    <property type="entry name" value="tRNA_m1G_MTases_N"/>
</dbReference>
<dbReference type="Pfam" id="PF20260">
    <property type="entry name" value="PUA_4"/>
    <property type="match status" value="1"/>
</dbReference>
<evidence type="ECO:0000256" key="9">
    <source>
        <dbReference type="ARBA" id="ARBA00047944"/>
    </source>
</evidence>
<comment type="function">
    <text evidence="8 10">Specifically methylates the N3 position of the uracil ring of uridine 1498 (m3U1498) in 16S rRNA. Acts on the fully assembled 30S ribosomal subunit.</text>
</comment>
<dbReference type="SUPFAM" id="SSF75217">
    <property type="entry name" value="alpha/beta knot"/>
    <property type="match status" value="1"/>
</dbReference>
<name>A0ABU5VQL0_9BACT</name>
<keyword evidence="6 10" id="KW-0808">Transferase</keyword>
<gene>
    <name evidence="13" type="ORF">SHI21_00755</name>
</gene>
<dbReference type="CDD" id="cd18084">
    <property type="entry name" value="RsmE-like"/>
    <property type="match status" value="1"/>
</dbReference>
<dbReference type="PANTHER" id="PTHR30027">
    <property type="entry name" value="RIBOSOMAL RNA SMALL SUBUNIT METHYLTRANSFERASE E"/>
    <property type="match status" value="1"/>
</dbReference>
<comment type="caution">
    <text evidence="13">The sequence shown here is derived from an EMBL/GenBank/DDBJ whole genome shotgun (WGS) entry which is preliminary data.</text>
</comment>
<evidence type="ECO:0000256" key="7">
    <source>
        <dbReference type="ARBA" id="ARBA00022691"/>
    </source>
</evidence>
<keyword evidence="3 10" id="KW-0963">Cytoplasm</keyword>
<dbReference type="InterPro" id="IPR006700">
    <property type="entry name" value="RsmE"/>
</dbReference>
<keyword evidence="14" id="KW-1185">Reference proteome</keyword>
<sequence>MRAVYHSFDNVDSGDVLTITGDAAHHLNVVRVKNNEVILLLNGRGSILRGAIQSLSKHEIDIKIEHAETFDYKHELSLAIANPKKDAFEDILKSAVELGLKHIYPLSSDFSQYDYAPSERIQRVLESALIQSNNPFFPIIHEQQTLKNFLSTHQDTLVFFNSQINPETAKSVVQNVAKTILIGPEGGFSPNEVAEILKFSKVQEIHLPTPIMRAPTAVASSVGYLLASGNGPK</sequence>
<keyword evidence="7 10" id="KW-0949">S-adenosyl-L-methionine</keyword>
<evidence type="ECO:0000256" key="6">
    <source>
        <dbReference type="ARBA" id="ARBA00022679"/>
    </source>
</evidence>
<comment type="catalytic activity">
    <reaction evidence="9 10">
        <text>uridine(1498) in 16S rRNA + S-adenosyl-L-methionine = N(3)-methyluridine(1498) in 16S rRNA + S-adenosyl-L-homocysteine + H(+)</text>
        <dbReference type="Rhea" id="RHEA:42920"/>
        <dbReference type="Rhea" id="RHEA-COMP:10283"/>
        <dbReference type="Rhea" id="RHEA-COMP:10284"/>
        <dbReference type="ChEBI" id="CHEBI:15378"/>
        <dbReference type="ChEBI" id="CHEBI:57856"/>
        <dbReference type="ChEBI" id="CHEBI:59789"/>
        <dbReference type="ChEBI" id="CHEBI:65315"/>
        <dbReference type="ChEBI" id="CHEBI:74502"/>
        <dbReference type="EC" id="2.1.1.193"/>
    </reaction>
</comment>
<dbReference type="Pfam" id="PF04452">
    <property type="entry name" value="Methyltrans_RNA"/>
    <property type="match status" value="1"/>
</dbReference>
<evidence type="ECO:0000256" key="8">
    <source>
        <dbReference type="ARBA" id="ARBA00025699"/>
    </source>
</evidence>
<dbReference type="NCBIfam" id="TIGR00046">
    <property type="entry name" value="RsmE family RNA methyltransferase"/>
    <property type="match status" value="1"/>
</dbReference>
<evidence type="ECO:0000256" key="3">
    <source>
        <dbReference type="ARBA" id="ARBA00022490"/>
    </source>
</evidence>
<keyword evidence="4 10" id="KW-0698">rRNA processing</keyword>
<dbReference type="GO" id="GO:0008168">
    <property type="term" value="F:methyltransferase activity"/>
    <property type="evidence" value="ECO:0007669"/>
    <property type="project" value="UniProtKB-KW"/>
</dbReference>